<gene>
    <name evidence="1" type="ORF">G1C96_0191</name>
</gene>
<dbReference type="Proteomes" id="UP000588277">
    <property type="component" value="Unassembled WGS sequence"/>
</dbReference>
<proteinExistence type="predicted"/>
<evidence type="ECO:0000313" key="1">
    <source>
        <dbReference type="EMBL" id="NMM99613.1"/>
    </source>
</evidence>
<protein>
    <submittedName>
        <fullName evidence="1">CTP synthase</fullName>
    </submittedName>
</protein>
<dbReference type="RefSeq" id="WP_169274780.1">
    <property type="nucleotide sequence ID" value="NZ_JAAIIH010000001.1"/>
</dbReference>
<name>A0A7Y0F0J1_9BIFI</name>
<comment type="caution">
    <text evidence="1">The sequence shown here is derived from an EMBL/GenBank/DDBJ whole genome shotgun (WGS) entry which is preliminary data.</text>
</comment>
<organism evidence="1 2">
    <name type="scientific">Bifidobacterium moraviense</name>
    <dbReference type="NCBI Taxonomy" id="2675323"/>
    <lineage>
        <taxon>Bacteria</taxon>
        <taxon>Bacillati</taxon>
        <taxon>Actinomycetota</taxon>
        <taxon>Actinomycetes</taxon>
        <taxon>Bifidobacteriales</taxon>
        <taxon>Bifidobacteriaceae</taxon>
        <taxon>Bifidobacterium</taxon>
    </lineage>
</organism>
<dbReference type="AlphaFoldDB" id="A0A7Y0F0J1"/>
<keyword evidence="2" id="KW-1185">Reference proteome</keyword>
<dbReference type="EMBL" id="JAAIIH010000001">
    <property type="protein sequence ID" value="NMM99613.1"/>
    <property type="molecule type" value="Genomic_DNA"/>
</dbReference>
<reference evidence="1 2" key="1">
    <citation type="submission" date="2020-02" db="EMBL/GenBank/DDBJ databases">
        <title>Characterization of phylogenetic diversity of novel bifidobacterial species isolated in Czech ZOOs.</title>
        <authorList>
            <person name="Lugli G.A."/>
            <person name="Vera N.B."/>
            <person name="Ventura M."/>
        </authorList>
    </citation>
    <scope>NUCLEOTIDE SEQUENCE [LARGE SCALE GENOMIC DNA]</scope>
    <source>
        <strain evidence="1 2">DSM 109958</strain>
    </source>
</reference>
<sequence>MTAADWRLAGRDGYRAAMRRNRRIEELLDAAQRERRCAFARSSADQSALSLRVSKDVLIRPFRGLYSRREYWSGLTPADRTLHMARSLSLVHPDWTFAGITAAAIHGFEHSFRLHDGTVCIASPRGGQRSDHARLRRIYMSRVSPMTVEGVRVTDPLRTLVDCANAYPFGDVLAMFDSAMRRGIPVGDVLPLCRELRMDTGNVAPLCAHADGLAENGGESAVRALMIVNGFVTPQLQRRFGNPLNPECPYRVDFAWTRTDGTIAVAEFDGMDKYVTPQGRSRGNIRAAVFAERRREDHLREQGVTVIVRLEFEDILYPERLVRKLMDAGVPRIR</sequence>
<evidence type="ECO:0000313" key="2">
    <source>
        <dbReference type="Proteomes" id="UP000588277"/>
    </source>
</evidence>
<accession>A0A7Y0F0J1</accession>